<accession>A0A8S5UJ27</accession>
<sequence length="132" mass="14938">MKIIIMHATTKPRRKPEEKKADNKTLVKNEIDRTLGEIRAALPDSVSGMVQTFANRVMSEDFEPLTFEMSASAVDGVKPYFSVFTNKPFSQFSLEDKGGIVPDITVENLQDMFIKVCESDLKSRFREEGIEC</sequence>
<dbReference type="EMBL" id="BK016093">
    <property type="protein sequence ID" value="DAF94493.1"/>
    <property type="molecule type" value="Genomic_DNA"/>
</dbReference>
<protein>
    <submittedName>
        <fullName evidence="1">Uncharacterized protein</fullName>
    </submittedName>
</protein>
<organism evidence="1">
    <name type="scientific">Siphoviridae sp. ctTDf8</name>
    <dbReference type="NCBI Taxonomy" id="2825517"/>
    <lineage>
        <taxon>Viruses</taxon>
        <taxon>Duplodnaviria</taxon>
        <taxon>Heunggongvirae</taxon>
        <taxon>Uroviricota</taxon>
        <taxon>Caudoviricetes</taxon>
    </lineage>
</organism>
<proteinExistence type="predicted"/>
<reference evidence="1" key="1">
    <citation type="journal article" date="2021" name="Proc. Natl. Acad. Sci. U.S.A.">
        <title>A Catalog of Tens of Thousands of Viruses from Human Metagenomes Reveals Hidden Associations with Chronic Diseases.</title>
        <authorList>
            <person name="Tisza M.J."/>
            <person name="Buck C.B."/>
        </authorList>
    </citation>
    <scope>NUCLEOTIDE SEQUENCE</scope>
    <source>
        <strain evidence="1">CtTDf8</strain>
    </source>
</reference>
<name>A0A8S5UJ27_9CAUD</name>
<evidence type="ECO:0000313" key="1">
    <source>
        <dbReference type="EMBL" id="DAF94493.1"/>
    </source>
</evidence>